<feature type="compositionally biased region" description="Low complexity" evidence="1">
    <location>
        <begin position="75"/>
        <end position="87"/>
    </location>
</feature>
<evidence type="ECO:0000313" key="3">
    <source>
        <dbReference type="Proteomes" id="UP000807504"/>
    </source>
</evidence>
<feature type="compositionally biased region" description="Polar residues" evidence="1">
    <location>
        <begin position="202"/>
        <end position="218"/>
    </location>
</feature>
<evidence type="ECO:0000256" key="1">
    <source>
        <dbReference type="SAM" id="MobiDB-lite"/>
    </source>
</evidence>
<feature type="compositionally biased region" description="Basic and acidic residues" evidence="1">
    <location>
        <begin position="61"/>
        <end position="70"/>
    </location>
</feature>
<feature type="compositionally biased region" description="Basic and acidic residues" evidence="1">
    <location>
        <begin position="185"/>
        <end position="201"/>
    </location>
</feature>
<dbReference type="Proteomes" id="UP000807504">
    <property type="component" value="Unassembled WGS sequence"/>
</dbReference>
<proteinExistence type="predicted"/>
<reference evidence="2" key="1">
    <citation type="journal article" date="2020" name="bioRxiv">
        <title>Chromosome-level reference genome of the European wasp spider Argiope bruennichi: a resource for studies on range expansion and evolutionary adaptation.</title>
        <authorList>
            <person name="Sheffer M.M."/>
            <person name="Hoppe A."/>
            <person name="Krehenwinkel H."/>
            <person name="Uhl G."/>
            <person name="Kuss A.W."/>
            <person name="Jensen L."/>
            <person name="Jensen C."/>
            <person name="Gillespie R.G."/>
            <person name="Hoff K.J."/>
            <person name="Prost S."/>
        </authorList>
    </citation>
    <scope>NUCLEOTIDE SEQUENCE</scope>
</reference>
<comment type="caution">
    <text evidence="2">The sequence shown here is derived from an EMBL/GenBank/DDBJ whole genome shotgun (WGS) entry which is preliminary data.</text>
</comment>
<feature type="compositionally biased region" description="Polar residues" evidence="1">
    <location>
        <begin position="114"/>
        <end position="145"/>
    </location>
</feature>
<gene>
    <name evidence="2" type="ORF">HNY73_015113</name>
</gene>
<name>A0A8T0ER35_ARGBR</name>
<sequence length="233" mass="26066">MDPIAKSAELKRCKDAIFHGKKKVTKVRYMIRKDPNNRELPALEKKAQQELNELYERLRILTADQHDNTPRHSRTNSTNSQRSTTSSAYASDYPYLGSESERTPTPENIAAAQNPDQPAPRSTTKSVASADSSPGKTPQNSTDVTQPDEDMNVDDFIPVSPRKTAKRTLSTTNEPDIETANKYTLLEDNKKQEITHSEDPKNTVTPPLTSPSPDWSRQVSPSILHLIGSWLLI</sequence>
<evidence type="ECO:0000313" key="2">
    <source>
        <dbReference type="EMBL" id="KAF8778383.1"/>
    </source>
</evidence>
<keyword evidence="3" id="KW-1185">Reference proteome</keyword>
<protein>
    <submittedName>
        <fullName evidence="2">Uncharacterized protein</fullName>
    </submittedName>
</protein>
<accession>A0A8T0ER35</accession>
<organism evidence="2 3">
    <name type="scientific">Argiope bruennichi</name>
    <name type="common">Wasp spider</name>
    <name type="synonym">Aranea bruennichi</name>
    <dbReference type="NCBI Taxonomy" id="94029"/>
    <lineage>
        <taxon>Eukaryota</taxon>
        <taxon>Metazoa</taxon>
        <taxon>Ecdysozoa</taxon>
        <taxon>Arthropoda</taxon>
        <taxon>Chelicerata</taxon>
        <taxon>Arachnida</taxon>
        <taxon>Araneae</taxon>
        <taxon>Araneomorphae</taxon>
        <taxon>Entelegynae</taxon>
        <taxon>Araneoidea</taxon>
        <taxon>Araneidae</taxon>
        <taxon>Argiope</taxon>
    </lineage>
</organism>
<dbReference type="EMBL" id="JABXBU010002072">
    <property type="protein sequence ID" value="KAF8778383.1"/>
    <property type="molecule type" value="Genomic_DNA"/>
</dbReference>
<dbReference type="AlphaFoldDB" id="A0A8T0ER35"/>
<feature type="region of interest" description="Disordered" evidence="1">
    <location>
        <begin position="61"/>
        <end position="218"/>
    </location>
</feature>
<reference evidence="2" key="2">
    <citation type="submission" date="2020-06" db="EMBL/GenBank/DDBJ databases">
        <authorList>
            <person name="Sheffer M."/>
        </authorList>
    </citation>
    <scope>NUCLEOTIDE SEQUENCE</scope>
</reference>